<feature type="transmembrane region" description="Helical" evidence="1">
    <location>
        <begin position="33"/>
        <end position="56"/>
    </location>
</feature>
<feature type="transmembrane region" description="Helical" evidence="1">
    <location>
        <begin position="68"/>
        <end position="93"/>
    </location>
</feature>
<gene>
    <name evidence="2" type="ORF">TM51_06097</name>
</gene>
<keyword evidence="1" id="KW-0472">Membrane</keyword>
<dbReference type="InterPro" id="IPR008407">
    <property type="entry name" value="Brnchd-chn_aa_trnsp_AzlD"/>
</dbReference>
<evidence type="ECO:0000313" key="3">
    <source>
        <dbReference type="Proteomes" id="UP000014184"/>
    </source>
</evidence>
<accession>A0A9P2WRD6</accession>
<dbReference type="Pfam" id="PF05437">
    <property type="entry name" value="AzlD"/>
    <property type="match status" value="1"/>
</dbReference>
<evidence type="ECO:0008006" key="4">
    <source>
        <dbReference type="Google" id="ProtNLM"/>
    </source>
</evidence>
<evidence type="ECO:0000313" key="2">
    <source>
        <dbReference type="EMBL" id="EOR71731.1"/>
    </source>
</evidence>
<protein>
    <recommendedName>
        <fullName evidence="4">Branched-chain amino acid transport</fullName>
    </recommendedName>
</protein>
<sequence length="104" mass="10726">MMLWIAVVATGLGCYLLKYAGMAAPRALLDHPLVRRFAMAVPVALLAALIALQTVAEGNQLVVDLPRLGGIAAAVVALLLRVPFLLVLVIAAATTASLRALGLG</sequence>
<keyword evidence="3" id="KW-1185">Reference proteome</keyword>
<comment type="caution">
    <text evidence="2">The sequence shown here is derived from an EMBL/GenBank/DDBJ whole genome shotgun (WGS) entry which is preliminary data.</text>
</comment>
<keyword evidence="1" id="KW-0812">Transmembrane</keyword>
<evidence type="ECO:0000256" key="1">
    <source>
        <dbReference type="SAM" id="Phobius"/>
    </source>
</evidence>
<dbReference type="EMBL" id="AOSG01000028">
    <property type="protein sequence ID" value="EOR71731.1"/>
    <property type="molecule type" value="Genomic_DNA"/>
</dbReference>
<reference evidence="2 3" key="1">
    <citation type="journal article" date="2013" name="Genome Announc.">
        <title>Draft Genome Sequence of the Lignocellulose Decomposer Thermobifida fusca Strain TM51.</title>
        <authorList>
            <person name="Toth A."/>
            <person name="Barna T."/>
            <person name="Nagy I."/>
            <person name="Horvath B."/>
            <person name="Nagy I."/>
            <person name="Tancsics A."/>
            <person name="Kriszt B."/>
            <person name="Baka E."/>
            <person name="Fekete C."/>
            <person name="Kukolya J."/>
        </authorList>
    </citation>
    <scope>NUCLEOTIDE SEQUENCE [LARGE SCALE GENOMIC DNA]</scope>
    <source>
        <strain evidence="2 3">TM51</strain>
    </source>
</reference>
<dbReference type="AlphaFoldDB" id="A0A9P2WRD6"/>
<organism evidence="2 3">
    <name type="scientific">Thermobifida fusca TM51</name>
    <dbReference type="NCBI Taxonomy" id="1169414"/>
    <lineage>
        <taxon>Bacteria</taxon>
        <taxon>Bacillati</taxon>
        <taxon>Actinomycetota</taxon>
        <taxon>Actinomycetes</taxon>
        <taxon>Streptosporangiales</taxon>
        <taxon>Nocardiopsidaceae</taxon>
        <taxon>Thermobifida</taxon>
    </lineage>
</organism>
<proteinExistence type="predicted"/>
<keyword evidence="1" id="KW-1133">Transmembrane helix</keyword>
<dbReference type="Proteomes" id="UP000014184">
    <property type="component" value="Unassembled WGS sequence"/>
</dbReference>
<dbReference type="RefSeq" id="WP_011291584.1">
    <property type="nucleotide sequence ID" value="NZ_AOSG01000028.1"/>
</dbReference>
<name>A0A9P2WRD6_THEFU</name>